<dbReference type="EMBL" id="NEDP02001908">
    <property type="protein sequence ID" value="OWF52191.1"/>
    <property type="molecule type" value="Genomic_DNA"/>
</dbReference>
<keyword evidence="5" id="KW-1185">Reference proteome</keyword>
<evidence type="ECO:0000256" key="1">
    <source>
        <dbReference type="ARBA" id="ARBA00022737"/>
    </source>
</evidence>
<dbReference type="PANTHER" id="PTHR24171:SF9">
    <property type="entry name" value="ANKYRIN REPEAT DOMAIN-CONTAINING PROTEIN 39"/>
    <property type="match status" value="1"/>
</dbReference>
<accession>A0A210QTZ2</accession>
<dbReference type="SMART" id="SM00248">
    <property type="entry name" value="ANK"/>
    <property type="match status" value="3"/>
</dbReference>
<dbReference type="SUPFAM" id="SSF48403">
    <property type="entry name" value="Ankyrin repeat"/>
    <property type="match status" value="1"/>
</dbReference>
<dbReference type="PROSITE" id="PS50088">
    <property type="entry name" value="ANK_REPEAT"/>
    <property type="match status" value="3"/>
</dbReference>
<evidence type="ECO:0000313" key="4">
    <source>
        <dbReference type="EMBL" id="OWF52191.1"/>
    </source>
</evidence>
<dbReference type="GO" id="GO:0004842">
    <property type="term" value="F:ubiquitin-protein transferase activity"/>
    <property type="evidence" value="ECO:0007669"/>
    <property type="project" value="TreeGrafter"/>
</dbReference>
<dbReference type="OrthoDB" id="70519at2759"/>
<dbReference type="PANTHER" id="PTHR24171">
    <property type="entry name" value="ANKYRIN REPEAT DOMAIN-CONTAINING PROTEIN 39-RELATED"/>
    <property type="match status" value="1"/>
</dbReference>
<sequence>MSNNSHSCSGHFATPSVHQTLDELDFRRGIWTSALDGDVDDVEKHLLKGDSPNLTDNSGYTALHYACRHGRKAVCELLLKHGANPNSMTKSGRVTPLHRAAYCGHEEIVSLLLKNKADPLIQDEDGKTALHKAVEQGKTTVMKMIVAHCPSSTTVLDSKNRKPVECAPTDRQDNLTFLIEAEHKHKMERTT</sequence>
<dbReference type="AlphaFoldDB" id="A0A210QTZ2"/>
<dbReference type="Gene3D" id="1.25.40.20">
    <property type="entry name" value="Ankyrin repeat-containing domain"/>
    <property type="match status" value="1"/>
</dbReference>
<dbReference type="InterPro" id="IPR002110">
    <property type="entry name" value="Ankyrin_rpt"/>
</dbReference>
<evidence type="ECO:0000313" key="5">
    <source>
        <dbReference type="Proteomes" id="UP000242188"/>
    </source>
</evidence>
<gene>
    <name evidence="4" type="ORF">KP79_PYT20090</name>
</gene>
<keyword evidence="2 3" id="KW-0040">ANK repeat</keyword>
<keyword evidence="1" id="KW-0677">Repeat</keyword>
<comment type="caution">
    <text evidence="4">The sequence shown here is derived from an EMBL/GenBank/DDBJ whole genome shotgun (WGS) entry which is preliminary data.</text>
</comment>
<organism evidence="4 5">
    <name type="scientific">Mizuhopecten yessoensis</name>
    <name type="common">Japanese scallop</name>
    <name type="synonym">Patinopecten yessoensis</name>
    <dbReference type="NCBI Taxonomy" id="6573"/>
    <lineage>
        <taxon>Eukaryota</taxon>
        <taxon>Metazoa</taxon>
        <taxon>Spiralia</taxon>
        <taxon>Lophotrochozoa</taxon>
        <taxon>Mollusca</taxon>
        <taxon>Bivalvia</taxon>
        <taxon>Autobranchia</taxon>
        <taxon>Pteriomorphia</taxon>
        <taxon>Pectinida</taxon>
        <taxon>Pectinoidea</taxon>
        <taxon>Pectinidae</taxon>
        <taxon>Mizuhopecten</taxon>
    </lineage>
</organism>
<feature type="repeat" description="ANK" evidence="3">
    <location>
        <begin position="58"/>
        <end position="90"/>
    </location>
</feature>
<dbReference type="GO" id="GO:0031436">
    <property type="term" value="C:BRCA1-BARD1 complex"/>
    <property type="evidence" value="ECO:0007669"/>
    <property type="project" value="TreeGrafter"/>
</dbReference>
<evidence type="ECO:0000256" key="2">
    <source>
        <dbReference type="ARBA" id="ARBA00023043"/>
    </source>
</evidence>
<feature type="repeat" description="ANK" evidence="3">
    <location>
        <begin position="92"/>
        <end position="124"/>
    </location>
</feature>
<protein>
    <submittedName>
        <fullName evidence="4">Ankyrin repeat domain-containing protein 39</fullName>
    </submittedName>
</protein>
<reference evidence="4 5" key="1">
    <citation type="journal article" date="2017" name="Nat. Ecol. Evol.">
        <title>Scallop genome provides insights into evolution of bilaterian karyotype and development.</title>
        <authorList>
            <person name="Wang S."/>
            <person name="Zhang J."/>
            <person name="Jiao W."/>
            <person name="Li J."/>
            <person name="Xun X."/>
            <person name="Sun Y."/>
            <person name="Guo X."/>
            <person name="Huan P."/>
            <person name="Dong B."/>
            <person name="Zhang L."/>
            <person name="Hu X."/>
            <person name="Sun X."/>
            <person name="Wang J."/>
            <person name="Zhao C."/>
            <person name="Wang Y."/>
            <person name="Wang D."/>
            <person name="Huang X."/>
            <person name="Wang R."/>
            <person name="Lv J."/>
            <person name="Li Y."/>
            <person name="Zhang Z."/>
            <person name="Liu B."/>
            <person name="Lu W."/>
            <person name="Hui Y."/>
            <person name="Liang J."/>
            <person name="Zhou Z."/>
            <person name="Hou R."/>
            <person name="Li X."/>
            <person name="Liu Y."/>
            <person name="Li H."/>
            <person name="Ning X."/>
            <person name="Lin Y."/>
            <person name="Zhao L."/>
            <person name="Xing Q."/>
            <person name="Dou J."/>
            <person name="Li Y."/>
            <person name="Mao J."/>
            <person name="Guo H."/>
            <person name="Dou H."/>
            <person name="Li T."/>
            <person name="Mu C."/>
            <person name="Jiang W."/>
            <person name="Fu Q."/>
            <person name="Fu X."/>
            <person name="Miao Y."/>
            <person name="Liu J."/>
            <person name="Yu Q."/>
            <person name="Li R."/>
            <person name="Liao H."/>
            <person name="Li X."/>
            <person name="Kong Y."/>
            <person name="Jiang Z."/>
            <person name="Chourrout D."/>
            <person name="Li R."/>
            <person name="Bao Z."/>
        </authorList>
    </citation>
    <scope>NUCLEOTIDE SEQUENCE [LARGE SCALE GENOMIC DNA]</scope>
    <source>
        <strain evidence="4 5">PY_sf001</strain>
    </source>
</reference>
<dbReference type="GO" id="GO:0085020">
    <property type="term" value="P:protein K6-linked ubiquitination"/>
    <property type="evidence" value="ECO:0007669"/>
    <property type="project" value="TreeGrafter"/>
</dbReference>
<dbReference type="Pfam" id="PF12796">
    <property type="entry name" value="Ank_2"/>
    <property type="match status" value="1"/>
</dbReference>
<dbReference type="InterPro" id="IPR036770">
    <property type="entry name" value="Ankyrin_rpt-contain_sf"/>
</dbReference>
<feature type="repeat" description="ANK" evidence="3">
    <location>
        <begin position="125"/>
        <end position="146"/>
    </location>
</feature>
<name>A0A210QTZ2_MIZYE</name>
<proteinExistence type="predicted"/>
<dbReference type="GO" id="GO:0070531">
    <property type="term" value="C:BRCA1-A complex"/>
    <property type="evidence" value="ECO:0007669"/>
    <property type="project" value="TreeGrafter"/>
</dbReference>
<dbReference type="PROSITE" id="PS50297">
    <property type="entry name" value="ANK_REP_REGION"/>
    <property type="match status" value="3"/>
</dbReference>
<dbReference type="STRING" id="6573.A0A210QTZ2"/>
<dbReference type="Proteomes" id="UP000242188">
    <property type="component" value="Unassembled WGS sequence"/>
</dbReference>
<evidence type="ECO:0000256" key="3">
    <source>
        <dbReference type="PROSITE-ProRule" id="PRU00023"/>
    </source>
</evidence>